<reference evidence="1" key="1">
    <citation type="submission" date="2022-06" db="EMBL/GenBank/DDBJ databases">
        <title>Phylogenomic reconstructions and comparative analyses of Kickxellomycotina fungi.</title>
        <authorList>
            <person name="Reynolds N.K."/>
            <person name="Stajich J.E."/>
            <person name="Barry K."/>
            <person name="Grigoriev I.V."/>
            <person name="Crous P."/>
            <person name="Smith M.E."/>
        </authorList>
    </citation>
    <scope>NUCLEOTIDE SEQUENCE</scope>
    <source>
        <strain evidence="1">RSA 2271</strain>
    </source>
</reference>
<evidence type="ECO:0000313" key="2">
    <source>
        <dbReference type="Proteomes" id="UP001145114"/>
    </source>
</evidence>
<feature type="non-terminal residue" evidence="1">
    <location>
        <position position="1"/>
    </location>
</feature>
<proteinExistence type="predicted"/>
<dbReference type="EMBL" id="JAMZIH010002212">
    <property type="protein sequence ID" value="KAJ1677596.1"/>
    <property type="molecule type" value="Genomic_DNA"/>
</dbReference>
<protein>
    <submittedName>
        <fullName evidence="1">Uncharacterized protein</fullName>
    </submittedName>
</protein>
<sequence>ASRAKRGSWLNRENSRPHNELMLARRLYMLAINKCLQSLIEVLSQAKDRTNKDHIVKVVLDAHEHIIRSNHKLLKRCDPADVERFVYLSLELQSIPEHNPRLWQSMQRYMKWEVALPPSFAPTALTIFRRLTLSSQCKLSEKLDSMLWWISTALSQLDSLLPPLTYVTWHWVIEKRLSKQLIDDLYAHYLVSRRKLGEQLTKAPISKEHEHQLSCYGITAISILIYYQQLGM</sequence>
<gene>
    <name evidence="1" type="ORF">EV182_005843</name>
</gene>
<evidence type="ECO:0000313" key="1">
    <source>
        <dbReference type="EMBL" id="KAJ1677596.1"/>
    </source>
</evidence>
<dbReference type="Proteomes" id="UP001145114">
    <property type="component" value="Unassembled WGS sequence"/>
</dbReference>
<accession>A0ACC1HPI8</accession>
<comment type="caution">
    <text evidence="1">The sequence shown here is derived from an EMBL/GenBank/DDBJ whole genome shotgun (WGS) entry which is preliminary data.</text>
</comment>
<name>A0ACC1HPI8_9FUNG</name>
<keyword evidence="2" id="KW-1185">Reference proteome</keyword>
<feature type="non-terminal residue" evidence="1">
    <location>
        <position position="232"/>
    </location>
</feature>
<organism evidence="1 2">
    <name type="scientific">Spiromyces aspiralis</name>
    <dbReference type="NCBI Taxonomy" id="68401"/>
    <lineage>
        <taxon>Eukaryota</taxon>
        <taxon>Fungi</taxon>
        <taxon>Fungi incertae sedis</taxon>
        <taxon>Zoopagomycota</taxon>
        <taxon>Kickxellomycotina</taxon>
        <taxon>Kickxellomycetes</taxon>
        <taxon>Kickxellales</taxon>
        <taxon>Kickxellaceae</taxon>
        <taxon>Spiromyces</taxon>
    </lineage>
</organism>